<dbReference type="AlphaFoldDB" id="A0A0G4H817"/>
<dbReference type="InterPro" id="IPR051553">
    <property type="entry name" value="Ran_GTPase-activating"/>
</dbReference>
<dbReference type="PROSITE" id="PS50012">
    <property type="entry name" value="RCC1_3"/>
    <property type="match status" value="3"/>
</dbReference>
<gene>
    <name evidence="3" type="ORF">Vbra_19807</name>
</gene>
<dbReference type="Pfam" id="PF00415">
    <property type="entry name" value="RCC1"/>
    <property type="match status" value="2"/>
</dbReference>
<organism evidence="3 4">
    <name type="scientific">Vitrella brassicaformis (strain CCMP3155)</name>
    <dbReference type="NCBI Taxonomy" id="1169540"/>
    <lineage>
        <taxon>Eukaryota</taxon>
        <taxon>Sar</taxon>
        <taxon>Alveolata</taxon>
        <taxon>Colpodellida</taxon>
        <taxon>Vitrellaceae</taxon>
        <taxon>Vitrella</taxon>
    </lineage>
</organism>
<feature type="compositionally biased region" description="Polar residues" evidence="2">
    <location>
        <begin position="191"/>
        <end position="205"/>
    </location>
</feature>
<name>A0A0G4H817_VITBC</name>
<evidence type="ECO:0000313" key="4">
    <source>
        <dbReference type="Proteomes" id="UP000041254"/>
    </source>
</evidence>
<feature type="compositionally biased region" description="Pro residues" evidence="2">
    <location>
        <begin position="225"/>
        <end position="235"/>
    </location>
</feature>
<reference evidence="3 4" key="1">
    <citation type="submission" date="2014-11" db="EMBL/GenBank/DDBJ databases">
        <authorList>
            <person name="Zhu J."/>
            <person name="Qi W."/>
            <person name="Song R."/>
        </authorList>
    </citation>
    <scope>NUCLEOTIDE SEQUENCE [LARGE SCALE GENOMIC DNA]</scope>
</reference>
<feature type="compositionally biased region" description="Low complexity" evidence="2">
    <location>
        <begin position="557"/>
        <end position="567"/>
    </location>
</feature>
<feature type="repeat" description="RCC1" evidence="1">
    <location>
        <begin position="462"/>
        <end position="512"/>
    </location>
</feature>
<dbReference type="OrthoDB" id="10256179at2759"/>
<dbReference type="SUPFAM" id="SSF50985">
    <property type="entry name" value="RCC1/BLIP-II"/>
    <property type="match status" value="2"/>
</dbReference>
<feature type="region of interest" description="Disordered" evidence="2">
    <location>
        <begin position="552"/>
        <end position="582"/>
    </location>
</feature>
<dbReference type="STRING" id="1169540.A0A0G4H817"/>
<dbReference type="Proteomes" id="UP000041254">
    <property type="component" value="Unassembled WGS sequence"/>
</dbReference>
<dbReference type="InParanoid" id="A0A0G4H817"/>
<evidence type="ECO:0000256" key="2">
    <source>
        <dbReference type="SAM" id="MobiDB-lite"/>
    </source>
</evidence>
<dbReference type="InterPro" id="IPR009091">
    <property type="entry name" value="RCC1/BLIP-II"/>
</dbReference>
<evidence type="ECO:0000256" key="1">
    <source>
        <dbReference type="PROSITE-ProRule" id="PRU00235"/>
    </source>
</evidence>
<dbReference type="PANTHER" id="PTHR45982:SF1">
    <property type="entry name" value="REGULATOR OF CHROMOSOME CONDENSATION"/>
    <property type="match status" value="1"/>
</dbReference>
<dbReference type="InterPro" id="IPR000408">
    <property type="entry name" value="Reg_chr_condens"/>
</dbReference>
<keyword evidence="4" id="KW-1185">Reference proteome</keyword>
<dbReference type="PANTHER" id="PTHR45982">
    <property type="entry name" value="REGULATOR OF CHROMOSOME CONDENSATION"/>
    <property type="match status" value="1"/>
</dbReference>
<feature type="region of interest" description="Disordered" evidence="2">
    <location>
        <begin position="105"/>
        <end position="134"/>
    </location>
</feature>
<protein>
    <submittedName>
        <fullName evidence="3">Uncharacterized protein</fullName>
    </submittedName>
</protein>
<dbReference type="PRINTS" id="PR00633">
    <property type="entry name" value="RCCNDNSATION"/>
</dbReference>
<proteinExistence type="predicted"/>
<feature type="region of interest" description="Disordered" evidence="2">
    <location>
        <begin position="188"/>
        <end position="274"/>
    </location>
</feature>
<accession>A0A0G4H817</accession>
<evidence type="ECO:0000313" key="3">
    <source>
        <dbReference type="EMBL" id="CEM39842.1"/>
    </source>
</evidence>
<sequence length="582" mass="62645">MASLRDLPGDTLANVLSFCTPRECGRAGLSSWLFAQHLNAVARLQLREHFRIADPDQEGFLLPGETLLAFLEFKRMMSGVFQRLAVSNRRFIAILPSGHLLSAGRNDAGELGRPSRTSPARPKRMRLRGTADDDTPVQVALGERHSAIITEQGRLLQAGIDWASSPSSRQDKGRIRLEGVRRVRALESFTELPQPTASESLATTDTTDRDPLRSPILTTSHLRSLPPPQASPPDSPTSTSTSRVVRRAVPESSSFRGFTEGTEDTNGVNGGSGEAGRVKFRSVSCGPFNTVALGSSPRGGSESLHCYGIRVFPGQHERRDPFQIPLALDGSDNVRTLRHMTAQTVVVTDDGRVFRLRDASPRRGARSLAESTNASAPHWIPCGRIRWVASGKLHNIWVTDRGEVYSIGIRRYGNLGTGGNAGQQPDLQIEGASLARVPLPPDVNIVRAECGDFHTVCLSDKGEIFAFGRNDSGQLGVGDTTNRPLPVRARPLRENTRVVSVGGGHDFSVVSDSFGGVWWAGRRPWLDERSQEVHSSVFVEVAVSCHSQSQSPLASESIASGSPSLAASGGGGGEGGVHKGES</sequence>
<feature type="repeat" description="RCC1" evidence="1">
    <location>
        <begin position="98"/>
        <end position="152"/>
    </location>
</feature>
<dbReference type="EMBL" id="CDMY01001052">
    <property type="protein sequence ID" value="CEM39842.1"/>
    <property type="molecule type" value="Genomic_DNA"/>
</dbReference>
<dbReference type="VEuPathDB" id="CryptoDB:Vbra_19807"/>
<dbReference type="Gene3D" id="2.130.10.30">
    <property type="entry name" value="Regulator of chromosome condensation 1/beta-lactamase-inhibitor protein II"/>
    <property type="match status" value="2"/>
</dbReference>
<feature type="repeat" description="RCC1" evidence="1">
    <location>
        <begin position="402"/>
        <end position="461"/>
    </location>
</feature>